<dbReference type="EMBL" id="CAJHUC010002580">
    <property type="protein sequence ID" value="CAD7704013.1"/>
    <property type="molecule type" value="Genomic_DNA"/>
</dbReference>
<name>A0A8S1J9J1_9CHLO</name>
<accession>A0A8S1J9J1</accession>
<evidence type="ECO:0000313" key="2">
    <source>
        <dbReference type="EMBL" id="CAD7704013.1"/>
    </source>
</evidence>
<feature type="compositionally biased region" description="Polar residues" evidence="1">
    <location>
        <begin position="87"/>
        <end position="113"/>
    </location>
</feature>
<feature type="region of interest" description="Disordered" evidence="1">
    <location>
        <begin position="308"/>
        <end position="340"/>
    </location>
</feature>
<reference evidence="2" key="1">
    <citation type="submission" date="2020-12" db="EMBL/GenBank/DDBJ databases">
        <authorList>
            <person name="Iha C."/>
        </authorList>
    </citation>
    <scope>NUCLEOTIDE SEQUENCE</scope>
</reference>
<evidence type="ECO:0000313" key="3">
    <source>
        <dbReference type="Proteomes" id="UP000708148"/>
    </source>
</evidence>
<feature type="region of interest" description="Disordered" evidence="1">
    <location>
        <begin position="23"/>
        <end position="56"/>
    </location>
</feature>
<sequence length="378" mass="39588">MHVGPQTVRSCAKLQVVPSVLSRRLSDQEGCGAEPQSARSEGRVSGNGSTDPGIALQSMVSSLAKFVDNNNLGQKSSSAASDLARTPNPNSCTIEADTSGQEAAPLQSASTSQDRTKKEAFAQLESSRHNSETDCQEGSQQGDVEETAEDLLAAEQLCALATVGREATAAAESSPKPSEDRQIAAAGGDQPLPTWQVKRPRTNSFRGRQDFDSLESALRESGMSVVNGQQDFLNAFLNAQNSTRRAAVSLGAPGNGFKNCTTPTKRRRLDVGALLDSTMDQPMAESQPVEGDSCNDGLKLESESMGLAEDDGHCGRRGSNDSSATAVPDAEMSVDGAGSPTCHGLEAMKDATEAKGVAVDAQDYSTQMSSLRLGVLST</sequence>
<feature type="region of interest" description="Disordered" evidence="1">
    <location>
        <begin position="168"/>
        <end position="197"/>
    </location>
</feature>
<keyword evidence="3" id="KW-1185">Reference proteome</keyword>
<dbReference type="Proteomes" id="UP000708148">
    <property type="component" value="Unassembled WGS sequence"/>
</dbReference>
<dbReference type="AlphaFoldDB" id="A0A8S1J9J1"/>
<organism evidence="2 3">
    <name type="scientific">Ostreobium quekettii</name>
    <dbReference type="NCBI Taxonomy" id="121088"/>
    <lineage>
        <taxon>Eukaryota</taxon>
        <taxon>Viridiplantae</taxon>
        <taxon>Chlorophyta</taxon>
        <taxon>core chlorophytes</taxon>
        <taxon>Ulvophyceae</taxon>
        <taxon>TCBD clade</taxon>
        <taxon>Bryopsidales</taxon>
        <taxon>Ostreobineae</taxon>
        <taxon>Ostreobiaceae</taxon>
        <taxon>Ostreobium</taxon>
    </lineage>
</organism>
<feature type="region of interest" description="Disordered" evidence="1">
    <location>
        <begin position="70"/>
        <end position="146"/>
    </location>
</feature>
<proteinExistence type="predicted"/>
<evidence type="ECO:0000256" key="1">
    <source>
        <dbReference type="SAM" id="MobiDB-lite"/>
    </source>
</evidence>
<feature type="compositionally biased region" description="Basic and acidic residues" evidence="1">
    <location>
        <begin position="114"/>
        <end position="132"/>
    </location>
</feature>
<comment type="caution">
    <text evidence="2">The sequence shown here is derived from an EMBL/GenBank/DDBJ whole genome shotgun (WGS) entry which is preliminary data.</text>
</comment>
<protein>
    <submittedName>
        <fullName evidence="2">Uncharacterized protein</fullName>
    </submittedName>
</protein>
<gene>
    <name evidence="2" type="ORF">OSTQU699_LOCUS9370</name>
</gene>
<feature type="compositionally biased region" description="Polar residues" evidence="1">
    <location>
        <begin position="70"/>
        <end position="80"/>
    </location>
</feature>